<evidence type="ECO:0000256" key="1">
    <source>
        <dbReference type="ARBA" id="ARBA00004127"/>
    </source>
</evidence>
<keyword evidence="7" id="KW-1185">Reference proteome</keyword>
<accession>A0A1E7W8S1</accession>
<evidence type="ECO:0000256" key="2">
    <source>
        <dbReference type="ARBA" id="ARBA00022692"/>
    </source>
</evidence>
<name>A0A1E7W8S1_9BURK</name>
<sequence length="116" mass="12492">MAKTDNAADYTAQYSDDGFWGKVKAYAKTAGRGVLEPALKMYYSATDPDTPRWAKATIYGALGYFISPLDGIPDLLPVVGYSDDLGILLAALGAVAVYIKDEHKAKAQATLAQWLD</sequence>
<dbReference type="Pfam" id="PF06803">
    <property type="entry name" value="DUF1232"/>
    <property type="match status" value="1"/>
</dbReference>
<evidence type="ECO:0000256" key="3">
    <source>
        <dbReference type="ARBA" id="ARBA00022989"/>
    </source>
</evidence>
<proteinExistence type="predicted"/>
<reference evidence="7" key="1">
    <citation type="journal article" date="2016" name="Front. Microbiol.">
        <title>Molecular Keys to the Janthinobacterium and Duganella spp. Interaction with the Plant Pathogen Fusarium graminearum.</title>
        <authorList>
            <person name="Haack F.S."/>
            <person name="Poehlein A."/>
            <person name="Kroger C."/>
            <person name="Voigt C.A."/>
            <person name="Piepenbring M."/>
            <person name="Bode H.B."/>
            <person name="Daniel R."/>
            <person name="Schafer W."/>
            <person name="Streit W.R."/>
        </authorList>
    </citation>
    <scope>NUCLEOTIDE SEQUENCE [LARGE SCALE GENOMIC DNA]</scope>
    <source>
        <strain evidence="7">T54</strain>
    </source>
</reference>
<comment type="subcellular location">
    <subcellularLocation>
        <location evidence="1">Endomembrane system</location>
        <topology evidence="1">Multi-pass membrane protein</topology>
    </subcellularLocation>
</comment>
<dbReference type="PIRSF" id="PIRSF031804">
    <property type="entry name" value="UCP031804"/>
    <property type="match status" value="1"/>
</dbReference>
<feature type="domain" description="DUF1232" evidence="5">
    <location>
        <begin position="54"/>
        <end position="89"/>
    </location>
</feature>
<keyword evidence="4" id="KW-0472">Membrane</keyword>
<dbReference type="InterPro" id="IPR010652">
    <property type="entry name" value="DUF1232"/>
</dbReference>
<gene>
    <name evidence="6" type="ORF">DUPY_49120</name>
</gene>
<evidence type="ECO:0000313" key="7">
    <source>
        <dbReference type="Proteomes" id="UP000175989"/>
    </source>
</evidence>
<keyword evidence="3" id="KW-1133">Transmembrane helix</keyword>
<organism evidence="6 7">
    <name type="scientific">Duganella phyllosphaerae</name>
    <dbReference type="NCBI Taxonomy" id="762836"/>
    <lineage>
        <taxon>Bacteria</taxon>
        <taxon>Pseudomonadati</taxon>
        <taxon>Pseudomonadota</taxon>
        <taxon>Betaproteobacteria</taxon>
        <taxon>Burkholderiales</taxon>
        <taxon>Oxalobacteraceae</taxon>
        <taxon>Telluria group</taxon>
        <taxon>Duganella</taxon>
    </lineage>
</organism>
<keyword evidence="2" id="KW-0812">Transmembrane</keyword>
<dbReference type="PATRIC" id="fig|762836.4.peg.5053"/>
<dbReference type="RefSeq" id="WP_070251777.1">
    <property type="nucleotide sequence ID" value="NZ_LROM01000147.1"/>
</dbReference>
<dbReference type="AlphaFoldDB" id="A0A1E7W8S1"/>
<dbReference type="Proteomes" id="UP000175989">
    <property type="component" value="Unassembled WGS sequence"/>
</dbReference>
<dbReference type="GO" id="GO:0012505">
    <property type="term" value="C:endomembrane system"/>
    <property type="evidence" value="ECO:0007669"/>
    <property type="project" value="UniProtKB-SubCell"/>
</dbReference>
<dbReference type="OrthoDB" id="9804184at2"/>
<evidence type="ECO:0000256" key="4">
    <source>
        <dbReference type="ARBA" id="ARBA00023136"/>
    </source>
</evidence>
<dbReference type="EMBL" id="LROM01000147">
    <property type="protein sequence ID" value="OEZ92653.1"/>
    <property type="molecule type" value="Genomic_DNA"/>
</dbReference>
<evidence type="ECO:0000259" key="5">
    <source>
        <dbReference type="Pfam" id="PF06803"/>
    </source>
</evidence>
<protein>
    <recommendedName>
        <fullName evidence="5">DUF1232 domain-containing protein</fullName>
    </recommendedName>
</protein>
<comment type="caution">
    <text evidence="6">The sequence shown here is derived from an EMBL/GenBank/DDBJ whole genome shotgun (WGS) entry which is preliminary data.</text>
</comment>
<evidence type="ECO:0000313" key="6">
    <source>
        <dbReference type="EMBL" id="OEZ92653.1"/>
    </source>
</evidence>
<dbReference type="InterPro" id="IPR016983">
    <property type="entry name" value="UCP031804"/>
</dbReference>